<dbReference type="Pfam" id="PF00117">
    <property type="entry name" value="GATase"/>
    <property type="match status" value="1"/>
</dbReference>
<dbReference type="PANTHER" id="PTHR43418">
    <property type="entry name" value="MULTIFUNCTIONAL TRYPTOPHAN BIOSYNTHESIS PROTEIN-RELATED"/>
    <property type="match status" value="1"/>
</dbReference>
<evidence type="ECO:0000313" key="4">
    <source>
        <dbReference type="Proteomes" id="UP000192333"/>
    </source>
</evidence>
<dbReference type="CDD" id="cd01743">
    <property type="entry name" value="GATase1_Anthranilate_Synthase"/>
    <property type="match status" value="1"/>
</dbReference>
<feature type="domain" description="Glutamine amidotransferase" evidence="2">
    <location>
        <begin position="3"/>
        <end position="182"/>
    </location>
</feature>
<reference evidence="4" key="1">
    <citation type="submission" date="2017-04" db="EMBL/GenBank/DDBJ databases">
        <authorList>
            <person name="Varghese N."/>
            <person name="Submissions S."/>
        </authorList>
    </citation>
    <scope>NUCLEOTIDE SEQUENCE [LARGE SCALE GENOMIC DNA]</scope>
    <source>
        <strain evidence="4">DSM 16537</strain>
    </source>
</reference>
<dbReference type="OrthoDB" id="9786812at2"/>
<dbReference type="STRING" id="758820.SAMN00777080_1232"/>
<dbReference type="Gene3D" id="3.40.50.880">
    <property type="match status" value="1"/>
</dbReference>
<dbReference type="PRINTS" id="PR00096">
    <property type="entry name" value="GATASE"/>
</dbReference>
<dbReference type="InterPro" id="IPR006221">
    <property type="entry name" value="TrpG/PapA_dom"/>
</dbReference>
<keyword evidence="1" id="KW-0315">Glutamine amidotransferase</keyword>
<dbReference type="EMBL" id="LT838813">
    <property type="protein sequence ID" value="SMD42670.1"/>
    <property type="molecule type" value="Genomic_DNA"/>
</dbReference>
<dbReference type="RefSeq" id="WP_084119448.1">
    <property type="nucleotide sequence ID" value="NZ_LT838813.1"/>
</dbReference>
<dbReference type="InterPro" id="IPR050472">
    <property type="entry name" value="Anth_synth/Amidotransfase"/>
</dbReference>
<proteinExistence type="predicted"/>
<dbReference type="NCBIfam" id="TIGR00566">
    <property type="entry name" value="trpG_papA"/>
    <property type="match status" value="1"/>
</dbReference>
<gene>
    <name evidence="3" type="ORF">SAMN00777080_1232</name>
</gene>
<dbReference type="GO" id="GO:0005829">
    <property type="term" value="C:cytosol"/>
    <property type="evidence" value="ECO:0007669"/>
    <property type="project" value="TreeGrafter"/>
</dbReference>
<dbReference type="PRINTS" id="PR00099">
    <property type="entry name" value="CPSGATASE"/>
</dbReference>
<dbReference type="PRINTS" id="PR00097">
    <property type="entry name" value="ANTSNTHASEII"/>
</dbReference>
<dbReference type="InterPro" id="IPR017926">
    <property type="entry name" value="GATASE"/>
</dbReference>
<dbReference type="GO" id="GO:0000162">
    <property type="term" value="P:L-tryptophan biosynthetic process"/>
    <property type="evidence" value="ECO:0007669"/>
    <property type="project" value="TreeGrafter"/>
</dbReference>
<sequence>MVLLIDNFDSFSHILADYFKQSGLELSIFRNDVELEEIIKEDWEGLILSPGPETPYRAGNLMRILDYYHDKIPVLGICLGHQAIGEYFGGKLEKCQKPVHGKVHLVYQVNDHDLLVGIPESFEVTRYHSLEIKGIPDSLKILLETKEGQIMAMVHSRFPIVGIQYHPEAVLTQYGKEIINNWINFCKIGDSQDNHI</sequence>
<dbReference type="PROSITE" id="PS51273">
    <property type="entry name" value="GATASE_TYPE_1"/>
    <property type="match status" value="1"/>
</dbReference>
<evidence type="ECO:0000256" key="1">
    <source>
        <dbReference type="ARBA" id="ARBA00022962"/>
    </source>
</evidence>
<organism evidence="3 4">
    <name type="scientific">Aquiflexum balticum DSM 16537</name>
    <dbReference type="NCBI Taxonomy" id="758820"/>
    <lineage>
        <taxon>Bacteria</taxon>
        <taxon>Pseudomonadati</taxon>
        <taxon>Bacteroidota</taxon>
        <taxon>Cytophagia</taxon>
        <taxon>Cytophagales</taxon>
        <taxon>Cyclobacteriaceae</taxon>
        <taxon>Aquiflexum</taxon>
    </lineage>
</organism>
<dbReference type="PANTHER" id="PTHR43418:SF4">
    <property type="entry name" value="MULTIFUNCTIONAL TRYPTOPHAN BIOSYNTHESIS PROTEIN"/>
    <property type="match status" value="1"/>
</dbReference>
<evidence type="ECO:0000313" key="3">
    <source>
        <dbReference type="EMBL" id="SMD42670.1"/>
    </source>
</evidence>
<protein>
    <submittedName>
        <fullName evidence="3">Anthranilate synthase component 2</fullName>
    </submittedName>
</protein>
<dbReference type="FunFam" id="3.40.50.880:FF:000003">
    <property type="entry name" value="Anthranilate synthase component II"/>
    <property type="match status" value="1"/>
</dbReference>
<dbReference type="AlphaFoldDB" id="A0A1W2H158"/>
<dbReference type="SUPFAM" id="SSF52317">
    <property type="entry name" value="Class I glutamine amidotransferase-like"/>
    <property type="match status" value="1"/>
</dbReference>
<dbReference type="Proteomes" id="UP000192333">
    <property type="component" value="Chromosome I"/>
</dbReference>
<keyword evidence="4" id="KW-1185">Reference proteome</keyword>
<name>A0A1W2H158_9BACT</name>
<dbReference type="InterPro" id="IPR029062">
    <property type="entry name" value="Class_I_gatase-like"/>
</dbReference>
<evidence type="ECO:0000259" key="2">
    <source>
        <dbReference type="Pfam" id="PF00117"/>
    </source>
</evidence>
<accession>A0A1W2H158</accession>
<dbReference type="GO" id="GO:0004049">
    <property type="term" value="F:anthranilate synthase activity"/>
    <property type="evidence" value="ECO:0007669"/>
    <property type="project" value="TreeGrafter"/>
</dbReference>